<dbReference type="PANTHER" id="PTHR34986">
    <property type="entry name" value="EVOLVED BETA-GALACTOSIDASE SUBUNIT BETA"/>
    <property type="match status" value="1"/>
</dbReference>
<protein>
    <submittedName>
        <fullName evidence="1">YhcH/YjgK/YiaL family protein</fullName>
    </submittedName>
</protein>
<gene>
    <name evidence="1" type="ORF">EDC19_1447</name>
</gene>
<dbReference type="Proteomes" id="UP000294545">
    <property type="component" value="Unassembled WGS sequence"/>
</dbReference>
<name>A0A4R1MKK4_9FIRM</name>
<proteinExistence type="predicted"/>
<accession>A0A4R1MKK4</accession>
<dbReference type="AlphaFoldDB" id="A0A4R1MKK4"/>
<evidence type="ECO:0000313" key="2">
    <source>
        <dbReference type="Proteomes" id="UP000294545"/>
    </source>
</evidence>
<dbReference type="InterPro" id="IPR037012">
    <property type="entry name" value="NanQ/TabA/YiaL_sf"/>
</dbReference>
<dbReference type="RefSeq" id="WP_132282170.1">
    <property type="nucleotide sequence ID" value="NZ_SMGQ01000012.1"/>
</dbReference>
<keyword evidence="2" id="KW-1185">Reference proteome</keyword>
<dbReference type="InterPro" id="IPR004375">
    <property type="entry name" value="NanQ/TabA/YiaL"/>
</dbReference>
<evidence type="ECO:0000313" key="1">
    <source>
        <dbReference type="EMBL" id="TCK93256.1"/>
    </source>
</evidence>
<dbReference type="GO" id="GO:0005829">
    <property type="term" value="C:cytosol"/>
    <property type="evidence" value="ECO:0007669"/>
    <property type="project" value="TreeGrafter"/>
</dbReference>
<reference evidence="1 2" key="1">
    <citation type="submission" date="2019-03" db="EMBL/GenBank/DDBJ databases">
        <title>Genomic Encyclopedia of Type Strains, Phase IV (KMG-IV): sequencing the most valuable type-strain genomes for metagenomic binning, comparative biology and taxonomic classification.</title>
        <authorList>
            <person name="Goeker M."/>
        </authorList>
    </citation>
    <scope>NUCLEOTIDE SEQUENCE [LARGE SCALE GENOMIC DNA]</scope>
    <source>
        <strain evidence="1 2">DSM 24176</strain>
    </source>
</reference>
<dbReference type="OrthoDB" id="9792756at2"/>
<organism evidence="1 2">
    <name type="scientific">Natranaerovirga hydrolytica</name>
    <dbReference type="NCBI Taxonomy" id="680378"/>
    <lineage>
        <taxon>Bacteria</taxon>
        <taxon>Bacillati</taxon>
        <taxon>Bacillota</taxon>
        <taxon>Clostridia</taxon>
        <taxon>Lachnospirales</taxon>
        <taxon>Natranaerovirgaceae</taxon>
        <taxon>Natranaerovirga</taxon>
    </lineage>
</organism>
<sequence length="157" mass="17716">MIFSNLKTWEKEKAAYSETIQKAVDFLINTDCSKLEEGKHVIDGDKIFANVMDKVTQEKEKRAPEAHIKYIDVQYLDSGKEIIGYAKTSDALVVKEDNLEAKDVVKYTNEVPNEIDLQLLPGDFGIFFPEDIHRPLCAFGEPANVRKVVVKIAVDAL</sequence>
<dbReference type="NCBIfam" id="TIGR00022">
    <property type="entry name" value="YhcH/YjgK/YiaL family protein"/>
    <property type="match status" value="1"/>
</dbReference>
<comment type="caution">
    <text evidence="1">The sequence shown here is derived from an EMBL/GenBank/DDBJ whole genome shotgun (WGS) entry which is preliminary data.</text>
</comment>
<dbReference type="PANTHER" id="PTHR34986:SF1">
    <property type="entry name" value="PROTEIN YIAL"/>
    <property type="match status" value="1"/>
</dbReference>
<dbReference type="Pfam" id="PF04074">
    <property type="entry name" value="DUF386"/>
    <property type="match status" value="1"/>
</dbReference>
<dbReference type="SUPFAM" id="SSF51197">
    <property type="entry name" value="Clavaminate synthase-like"/>
    <property type="match status" value="1"/>
</dbReference>
<dbReference type="EMBL" id="SMGQ01000012">
    <property type="protein sequence ID" value="TCK93256.1"/>
    <property type="molecule type" value="Genomic_DNA"/>
</dbReference>
<dbReference type="Gene3D" id="2.60.120.370">
    <property type="entry name" value="YhcH/YjgK/YiaL"/>
    <property type="match status" value="1"/>
</dbReference>